<dbReference type="GO" id="GO:0043240">
    <property type="term" value="C:Fanconi anaemia nuclear complex"/>
    <property type="evidence" value="ECO:0007669"/>
    <property type="project" value="InterPro"/>
</dbReference>
<gene>
    <name evidence="6" type="primary">faap24</name>
</gene>
<dbReference type="Pfam" id="PF17949">
    <property type="entry name" value="PND"/>
    <property type="match status" value="1"/>
</dbReference>
<dbReference type="CTD" id="91442"/>
<dbReference type="RefSeq" id="XP_013884577.1">
    <property type="nucleotide sequence ID" value="XM_014029123.1"/>
</dbReference>
<evidence type="ECO:0000313" key="6">
    <source>
        <dbReference type="RefSeq" id="XP_013884577.1"/>
    </source>
</evidence>
<dbReference type="OrthoDB" id="5975714at2759"/>
<dbReference type="Gene3D" id="1.10.150.20">
    <property type="entry name" value="5' to 3' exonuclease, C-terminal subdomain"/>
    <property type="match status" value="1"/>
</dbReference>
<dbReference type="GO" id="GO:0003682">
    <property type="term" value="F:chromatin binding"/>
    <property type="evidence" value="ECO:0007669"/>
    <property type="project" value="TreeGrafter"/>
</dbReference>
<evidence type="ECO:0000259" key="4">
    <source>
        <dbReference type="Pfam" id="PF17949"/>
    </source>
</evidence>
<dbReference type="Pfam" id="PF12826">
    <property type="entry name" value="HHH_2"/>
    <property type="match status" value="1"/>
</dbReference>
<dbReference type="GeneID" id="106532943"/>
<evidence type="ECO:0000256" key="1">
    <source>
        <dbReference type="ARBA" id="ARBA00022763"/>
    </source>
</evidence>
<keyword evidence="2" id="KW-0234">DNA repair</keyword>
<dbReference type="GO" id="GO:0036297">
    <property type="term" value="P:interstrand cross-link repair"/>
    <property type="evidence" value="ECO:0007669"/>
    <property type="project" value="InterPro"/>
</dbReference>
<dbReference type="InterPro" id="IPR040646">
    <property type="entry name" value="PND"/>
</dbReference>
<proteinExistence type="predicted"/>
<evidence type="ECO:0000256" key="2">
    <source>
        <dbReference type="ARBA" id="ARBA00023204"/>
    </source>
</evidence>
<protein>
    <submittedName>
        <fullName evidence="6">Fanconi anemia core complex-associated protein 24</fullName>
    </submittedName>
</protein>
<feature type="domain" description="DisA/LigA helix-hairpin-helix motif" evidence="3">
    <location>
        <begin position="166"/>
        <end position="214"/>
    </location>
</feature>
<dbReference type="CDD" id="cd09897">
    <property type="entry name" value="H3TH_FEN1-XPG-like"/>
    <property type="match status" value="1"/>
</dbReference>
<dbReference type="PANTHER" id="PTHR31786:SF2">
    <property type="entry name" value="FANCONI ANEMIA CORE COMPLEX-ASSOCIATED PROTEIN 24"/>
    <property type="match status" value="1"/>
</dbReference>
<accession>A0A2I4CX62</accession>
<dbReference type="InterPro" id="IPR026985">
    <property type="entry name" value="FAAP24"/>
</dbReference>
<dbReference type="CDD" id="cd20076">
    <property type="entry name" value="XPF_nuclease_FAAP24"/>
    <property type="match status" value="1"/>
</dbReference>
<dbReference type="KEGG" id="alim:106532943"/>
<keyword evidence="1" id="KW-0227">DNA damage</keyword>
<dbReference type="InterPro" id="IPR010994">
    <property type="entry name" value="RuvA_2-like"/>
</dbReference>
<dbReference type="InParanoid" id="A0A2I4CX62"/>
<dbReference type="Gene3D" id="3.40.50.10130">
    <property type="match status" value="1"/>
</dbReference>
<organism evidence="5 6">
    <name type="scientific">Austrofundulus limnaeus</name>
    <name type="common">Annual killifish</name>
    <dbReference type="NCBI Taxonomy" id="52670"/>
    <lineage>
        <taxon>Eukaryota</taxon>
        <taxon>Metazoa</taxon>
        <taxon>Chordata</taxon>
        <taxon>Craniata</taxon>
        <taxon>Vertebrata</taxon>
        <taxon>Euteleostomi</taxon>
        <taxon>Actinopterygii</taxon>
        <taxon>Neopterygii</taxon>
        <taxon>Teleostei</taxon>
        <taxon>Neoteleostei</taxon>
        <taxon>Acanthomorphata</taxon>
        <taxon>Ovalentaria</taxon>
        <taxon>Atherinomorphae</taxon>
        <taxon>Cyprinodontiformes</taxon>
        <taxon>Rivulidae</taxon>
        <taxon>Austrofundulus</taxon>
    </lineage>
</organism>
<reference evidence="6" key="1">
    <citation type="submission" date="2025-08" db="UniProtKB">
        <authorList>
            <consortium name="RefSeq"/>
        </authorList>
    </citation>
    <scope>IDENTIFICATION</scope>
</reference>
<evidence type="ECO:0000313" key="5">
    <source>
        <dbReference type="Proteomes" id="UP000192220"/>
    </source>
</evidence>
<keyword evidence="5" id="KW-1185">Reference proteome</keyword>
<dbReference type="Proteomes" id="UP000192220">
    <property type="component" value="Unplaced"/>
</dbReference>
<feature type="domain" description="Fanconi anemia core complex-associated protein 24 pseudonuclease" evidence="4">
    <location>
        <begin position="16"/>
        <end position="137"/>
    </location>
</feature>
<dbReference type="InterPro" id="IPR041663">
    <property type="entry name" value="DisA/LigA_HHH"/>
</dbReference>
<sequence>MTEWNNSSVAVNAVPPLGHIICGQKWRNSALVNGLKDGDVNILFEDGLGLADFHLPNKTSILYVSESDIIAGNSYKRKLVCYRNACSRFQELVLVEKTRLTKQYFSALHKFVVFDLGLSLLPVGGQMEASLLIAQIIYREGRENPFRWRTSSRLMEPRVLTLVQHIPGVGRVKALSLLQEFSSIQQLCNADLSKLESIVGQASAQQVHNFFHRPLL</sequence>
<evidence type="ECO:0000259" key="3">
    <source>
        <dbReference type="Pfam" id="PF12826"/>
    </source>
</evidence>
<name>A0A2I4CX62_AUSLI</name>
<dbReference type="STRING" id="52670.A0A2I4CX62"/>
<dbReference type="PANTHER" id="PTHR31786">
    <property type="entry name" value="FANCONI ANEMIA CORE COMPLEX-ASSOCIATED PROTEIN 24"/>
    <property type="match status" value="1"/>
</dbReference>
<dbReference type="SUPFAM" id="SSF47781">
    <property type="entry name" value="RuvA domain 2-like"/>
    <property type="match status" value="1"/>
</dbReference>
<dbReference type="AlphaFoldDB" id="A0A2I4CX62"/>